<evidence type="ECO:0000256" key="11">
    <source>
        <dbReference type="ARBA" id="ARBA00031871"/>
    </source>
</evidence>
<dbReference type="GO" id="GO:0003919">
    <property type="term" value="F:FMN adenylyltransferase activity"/>
    <property type="evidence" value="ECO:0007669"/>
    <property type="project" value="UniProtKB-EC"/>
</dbReference>
<gene>
    <name evidence="14" type="ORF">CANINC_000833</name>
</gene>
<comment type="caution">
    <text evidence="14">The sequence shown here is derived from an EMBL/GenBank/DDBJ whole genome shotgun (WGS) entry which is preliminary data.</text>
</comment>
<dbReference type="Pfam" id="PF01507">
    <property type="entry name" value="PAPS_reduct"/>
    <property type="match status" value="1"/>
</dbReference>
<name>A0A4T0X565_9ASCO</name>
<organism evidence="14 15">
    <name type="scientific">Pichia inconspicua</name>
    <dbReference type="NCBI Taxonomy" id="52247"/>
    <lineage>
        <taxon>Eukaryota</taxon>
        <taxon>Fungi</taxon>
        <taxon>Dikarya</taxon>
        <taxon>Ascomycota</taxon>
        <taxon>Saccharomycotina</taxon>
        <taxon>Pichiomycetes</taxon>
        <taxon>Pichiales</taxon>
        <taxon>Pichiaceae</taxon>
        <taxon>Pichia</taxon>
    </lineage>
</organism>
<evidence type="ECO:0000256" key="4">
    <source>
        <dbReference type="ARBA" id="ARBA00022643"/>
    </source>
</evidence>
<evidence type="ECO:0000256" key="3">
    <source>
        <dbReference type="ARBA" id="ARBA00022630"/>
    </source>
</evidence>
<keyword evidence="6" id="KW-0548">Nucleotidyltransferase</keyword>
<evidence type="ECO:0000256" key="6">
    <source>
        <dbReference type="ARBA" id="ARBA00022695"/>
    </source>
</evidence>
<dbReference type="AlphaFoldDB" id="A0A4T0X565"/>
<evidence type="ECO:0000256" key="9">
    <source>
        <dbReference type="ARBA" id="ARBA00022840"/>
    </source>
</evidence>
<dbReference type="PANTHER" id="PTHR23293">
    <property type="entry name" value="FAD SYNTHETASE-RELATED FMN ADENYLYLTRANSFERASE"/>
    <property type="match status" value="1"/>
</dbReference>
<evidence type="ECO:0000259" key="13">
    <source>
        <dbReference type="Pfam" id="PF01507"/>
    </source>
</evidence>
<evidence type="ECO:0000256" key="2">
    <source>
        <dbReference type="ARBA" id="ARBA00012393"/>
    </source>
</evidence>
<evidence type="ECO:0000256" key="7">
    <source>
        <dbReference type="ARBA" id="ARBA00022741"/>
    </source>
</evidence>
<dbReference type="Proteomes" id="UP000307173">
    <property type="component" value="Unassembled WGS sequence"/>
</dbReference>
<dbReference type="GO" id="GO:0005524">
    <property type="term" value="F:ATP binding"/>
    <property type="evidence" value="ECO:0007669"/>
    <property type="project" value="UniProtKB-KW"/>
</dbReference>
<dbReference type="SUPFAM" id="SSF52402">
    <property type="entry name" value="Adenine nucleotide alpha hydrolases-like"/>
    <property type="match status" value="1"/>
</dbReference>
<keyword evidence="8" id="KW-0274">FAD</keyword>
<dbReference type="EC" id="2.7.7.2" evidence="2"/>
<keyword evidence="15" id="KW-1185">Reference proteome</keyword>
<dbReference type="EMBL" id="SELW01000139">
    <property type="protein sequence ID" value="TID30588.1"/>
    <property type="molecule type" value="Genomic_DNA"/>
</dbReference>
<accession>A0A4T0X565</accession>
<sequence>MVPPVIAARACYELISQFLASDPTQALNTLTYNTVFADSVRRHHKDNLNLPTLYPQSFDSELHKLTQDAVRQTYTDCLRVLEKWGLDALSISYNGGKDCLVQLIIYMAAVYKYTQIHNKDPDDIHINAVYVHTEREFPELVRFIRYSILHYGLDFTAVYTLFSDKKSADPSQVINGASNSAGSIECLFTPSASLPCGFLTFLQANTNISAIVVGIRRTDPYGAQLRLQQRTDTDRGWPDFMRIHPILDWHTCEVWYLLKWAELHSAESAFPITYCQLYDFGYTSLGGCDNTVRNPQLRRPDGNGFWPAWWILDDDIERLSRVQKGKV</sequence>
<feature type="domain" description="Phosphoadenosine phosphosulphate reductase" evidence="13">
    <location>
        <begin position="89"/>
        <end position="291"/>
    </location>
</feature>
<evidence type="ECO:0000256" key="8">
    <source>
        <dbReference type="ARBA" id="ARBA00022827"/>
    </source>
</evidence>
<evidence type="ECO:0000256" key="5">
    <source>
        <dbReference type="ARBA" id="ARBA00022679"/>
    </source>
</evidence>
<dbReference type="OrthoDB" id="270728at2759"/>
<proteinExistence type="predicted"/>
<reference evidence="14 15" key="1">
    <citation type="journal article" date="2019" name="Front. Genet.">
        <title>Whole-Genome Sequencing of the Opportunistic Yeast Pathogen Candida inconspicua Uncovers Its Hybrid Origin.</title>
        <authorList>
            <person name="Mixao V."/>
            <person name="Hansen A.P."/>
            <person name="Saus E."/>
            <person name="Boekhout T."/>
            <person name="Lass-Florl C."/>
            <person name="Gabaldon T."/>
        </authorList>
    </citation>
    <scope>NUCLEOTIDE SEQUENCE [LARGE SCALE GENOMIC DNA]</scope>
    <source>
        <strain evidence="14 15">CBS 180</strain>
    </source>
</reference>
<dbReference type="GO" id="GO:0006747">
    <property type="term" value="P:FAD biosynthetic process"/>
    <property type="evidence" value="ECO:0007669"/>
    <property type="project" value="TreeGrafter"/>
</dbReference>
<keyword evidence="5" id="KW-0808">Transferase</keyword>
<evidence type="ECO:0000256" key="1">
    <source>
        <dbReference type="ARBA" id="ARBA00004726"/>
    </source>
</evidence>
<dbReference type="PANTHER" id="PTHR23293:SF9">
    <property type="entry name" value="FAD SYNTHASE"/>
    <property type="match status" value="1"/>
</dbReference>
<evidence type="ECO:0000256" key="12">
    <source>
        <dbReference type="ARBA" id="ARBA00049494"/>
    </source>
</evidence>
<comment type="catalytic activity">
    <reaction evidence="12">
        <text>FMN + ATP + H(+) = FAD + diphosphate</text>
        <dbReference type="Rhea" id="RHEA:17237"/>
        <dbReference type="ChEBI" id="CHEBI:15378"/>
        <dbReference type="ChEBI" id="CHEBI:30616"/>
        <dbReference type="ChEBI" id="CHEBI:33019"/>
        <dbReference type="ChEBI" id="CHEBI:57692"/>
        <dbReference type="ChEBI" id="CHEBI:58210"/>
        <dbReference type="EC" id="2.7.7.2"/>
    </reaction>
</comment>
<dbReference type="STRING" id="52247.A0A4T0X565"/>
<evidence type="ECO:0000313" key="15">
    <source>
        <dbReference type="Proteomes" id="UP000307173"/>
    </source>
</evidence>
<keyword evidence="7" id="KW-0547">Nucleotide-binding</keyword>
<keyword evidence="9" id="KW-0067">ATP-binding</keyword>
<dbReference type="Gene3D" id="3.40.50.620">
    <property type="entry name" value="HUPs"/>
    <property type="match status" value="1"/>
</dbReference>
<protein>
    <recommendedName>
        <fullName evidence="2">FAD synthase</fullName>
        <ecNumber evidence="2">2.7.7.2</ecNumber>
    </recommendedName>
    <alternativeName>
        <fullName evidence="10">FAD pyrophosphorylase</fullName>
    </alternativeName>
    <alternativeName>
        <fullName evidence="11">FMN adenylyltransferase</fullName>
    </alternativeName>
</protein>
<keyword evidence="4" id="KW-0288">FMN</keyword>
<evidence type="ECO:0000313" key="14">
    <source>
        <dbReference type="EMBL" id="TID30588.1"/>
    </source>
</evidence>
<keyword evidence="3" id="KW-0285">Flavoprotein</keyword>
<dbReference type="InterPro" id="IPR002500">
    <property type="entry name" value="PAPS_reduct_dom"/>
</dbReference>
<evidence type="ECO:0000256" key="10">
    <source>
        <dbReference type="ARBA" id="ARBA00031145"/>
    </source>
</evidence>
<comment type="pathway">
    <text evidence="1">Cofactor biosynthesis; FAD biosynthesis; FAD from FMN: step 1/1.</text>
</comment>
<dbReference type="InterPro" id="IPR014729">
    <property type="entry name" value="Rossmann-like_a/b/a_fold"/>
</dbReference>